<dbReference type="Pfam" id="PF02557">
    <property type="entry name" value="VanY"/>
    <property type="match status" value="1"/>
</dbReference>
<gene>
    <name evidence="2" type="ORF">IAB89_02335</name>
</gene>
<dbReference type="InterPro" id="IPR009045">
    <property type="entry name" value="Zn_M74/Hedgehog-like"/>
</dbReference>
<dbReference type="PANTHER" id="PTHR34385">
    <property type="entry name" value="D-ALANYL-D-ALANINE CARBOXYPEPTIDASE"/>
    <property type="match status" value="1"/>
</dbReference>
<dbReference type="PANTHER" id="PTHR34385:SF1">
    <property type="entry name" value="PEPTIDOGLYCAN L-ALANYL-D-GLUTAMATE ENDOPEPTIDASE CWLK"/>
    <property type="match status" value="1"/>
</dbReference>
<evidence type="ECO:0000259" key="1">
    <source>
        <dbReference type="Pfam" id="PF02557"/>
    </source>
</evidence>
<evidence type="ECO:0000313" key="2">
    <source>
        <dbReference type="EMBL" id="HIR46486.1"/>
    </source>
</evidence>
<dbReference type="Gene3D" id="3.30.1380.10">
    <property type="match status" value="1"/>
</dbReference>
<dbReference type="AlphaFoldDB" id="A0A9D1DDC7"/>
<sequence>MRAQVYTREDSAHGPLILVNASHPLPAGTAPRLVPALPGCEDVLLERHAARMLTACVRAAGAMGSITAVSGWRSREEQTQIWDDSLRENGEVFTRSYVALPGCSEHETGLAIDLAAAAPAIDFIRPHFPRDGICGEFRRLAPLFGWIERYPAGKESVTGIACEPWHFRYVGAPHAQIMTERGLCLEEYLELLRRENGLRFPYRGGFVRIFRIVCGAQGVTLPLAVRFSISGDNDGGFLVTVREEIA</sequence>
<name>A0A9D1DDC7_9FIRM</name>
<keyword evidence="2" id="KW-0121">Carboxypeptidase</keyword>
<dbReference type="InterPro" id="IPR052179">
    <property type="entry name" value="DD-CPase-like"/>
</dbReference>
<dbReference type="Proteomes" id="UP000824242">
    <property type="component" value="Unassembled WGS sequence"/>
</dbReference>
<dbReference type="EMBL" id="DVGZ01000026">
    <property type="protein sequence ID" value="HIR46486.1"/>
    <property type="molecule type" value="Genomic_DNA"/>
</dbReference>
<comment type="caution">
    <text evidence="2">The sequence shown here is derived from an EMBL/GenBank/DDBJ whole genome shotgun (WGS) entry which is preliminary data.</text>
</comment>
<accession>A0A9D1DDC7</accession>
<keyword evidence="2" id="KW-0645">Protease</keyword>
<protein>
    <submittedName>
        <fullName evidence="2">D-alanyl-D-alanine carboxypeptidase family protein</fullName>
    </submittedName>
</protein>
<dbReference type="GO" id="GO:0004180">
    <property type="term" value="F:carboxypeptidase activity"/>
    <property type="evidence" value="ECO:0007669"/>
    <property type="project" value="UniProtKB-KW"/>
</dbReference>
<reference evidence="2" key="1">
    <citation type="submission" date="2020-10" db="EMBL/GenBank/DDBJ databases">
        <authorList>
            <person name="Gilroy R."/>
        </authorList>
    </citation>
    <scope>NUCLEOTIDE SEQUENCE</scope>
    <source>
        <strain evidence="2">ChiSxjej1B13-7958</strain>
    </source>
</reference>
<organism evidence="2 3">
    <name type="scientific">Candidatus Caccousia avicola</name>
    <dbReference type="NCBI Taxonomy" id="2840721"/>
    <lineage>
        <taxon>Bacteria</taxon>
        <taxon>Bacillati</taxon>
        <taxon>Bacillota</taxon>
        <taxon>Clostridia</taxon>
        <taxon>Eubacteriales</taxon>
        <taxon>Oscillospiraceae</taxon>
        <taxon>Oscillospiraceae incertae sedis</taxon>
        <taxon>Candidatus Caccousia</taxon>
    </lineage>
</organism>
<dbReference type="Gene3D" id="3.30.200.180">
    <property type="match status" value="1"/>
</dbReference>
<dbReference type="GO" id="GO:0006508">
    <property type="term" value="P:proteolysis"/>
    <property type="evidence" value="ECO:0007669"/>
    <property type="project" value="InterPro"/>
</dbReference>
<evidence type="ECO:0000313" key="3">
    <source>
        <dbReference type="Proteomes" id="UP000824242"/>
    </source>
</evidence>
<reference evidence="2" key="2">
    <citation type="journal article" date="2021" name="PeerJ">
        <title>Extensive microbial diversity within the chicken gut microbiome revealed by metagenomics and culture.</title>
        <authorList>
            <person name="Gilroy R."/>
            <person name="Ravi A."/>
            <person name="Getino M."/>
            <person name="Pursley I."/>
            <person name="Horton D.L."/>
            <person name="Alikhan N.F."/>
            <person name="Baker D."/>
            <person name="Gharbi K."/>
            <person name="Hall N."/>
            <person name="Watson M."/>
            <person name="Adriaenssens E.M."/>
            <person name="Foster-Nyarko E."/>
            <person name="Jarju S."/>
            <person name="Secka A."/>
            <person name="Antonio M."/>
            <person name="Oren A."/>
            <person name="Chaudhuri R.R."/>
            <person name="La Ragione R."/>
            <person name="Hildebrand F."/>
            <person name="Pallen M.J."/>
        </authorList>
    </citation>
    <scope>NUCLEOTIDE SEQUENCE</scope>
    <source>
        <strain evidence="2">ChiSxjej1B13-7958</strain>
    </source>
</reference>
<dbReference type="InterPro" id="IPR003709">
    <property type="entry name" value="VanY-like_core_dom"/>
</dbReference>
<dbReference type="SUPFAM" id="SSF55166">
    <property type="entry name" value="Hedgehog/DD-peptidase"/>
    <property type="match status" value="1"/>
</dbReference>
<keyword evidence="2" id="KW-0378">Hydrolase</keyword>
<feature type="domain" description="D-alanyl-D-alanine carboxypeptidase-like core" evidence="1">
    <location>
        <begin position="45"/>
        <end position="171"/>
    </location>
</feature>
<proteinExistence type="predicted"/>